<accession>A0A3A9JHB2</accession>
<dbReference type="EMBL" id="RAQU01000114">
    <property type="protein sequence ID" value="RKK02954.1"/>
    <property type="molecule type" value="Genomic_DNA"/>
</dbReference>
<dbReference type="GO" id="GO:0022857">
    <property type="term" value="F:transmembrane transporter activity"/>
    <property type="evidence" value="ECO:0007669"/>
    <property type="project" value="InterPro"/>
</dbReference>
<keyword evidence="4" id="KW-1185">Reference proteome</keyword>
<dbReference type="OrthoDB" id="9787902at2"/>
<protein>
    <submittedName>
        <fullName evidence="2">Glycine/betaine ABC transporter substrate-binding protein</fullName>
    </submittedName>
</protein>
<dbReference type="SUPFAM" id="SSF53850">
    <property type="entry name" value="Periplasmic binding protein-like II"/>
    <property type="match status" value="1"/>
</dbReference>
<dbReference type="InParanoid" id="A0A3A9JHB2"/>
<dbReference type="AlphaFoldDB" id="A0A3A9JHB2"/>
<dbReference type="InterPro" id="IPR007210">
    <property type="entry name" value="ABC_Gly_betaine_transp_sub-bd"/>
</dbReference>
<comment type="caution">
    <text evidence="2">The sequence shown here is derived from an EMBL/GenBank/DDBJ whole genome shotgun (WGS) entry which is preliminary data.</text>
</comment>
<organism evidence="2 5">
    <name type="scientific">Teichococcus wenyumeiae</name>
    <dbReference type="NCBI Taxonomy" id="2478470"/>
    <lineage>
        <taxon>Bacteria</taxon>
        <taxon>Pseudomonadati</taxon>
        <taxon>Pseudomonadota</taxon>
        <taxon>Alphaproteobacteria</taxon>
        <taxon>Acetobacterales</taxon>
        <taxon>Roseomonadaceae</taxon>
        <taxon>Roseomonas</taxon>
    </lineage>
</organism>
<dbReference type="Proteomes" id="UP000274097">
    <property type="component" value="Unassembled WGS sequence"/>
</dbReference>
<reference evidence="2 5" key="1">
    <citation type="submission" date="2018-09" db="EMBL/GenBank/DDBJ databases">
        <title>Roseomonas sp. nov., isolated from feces of Tibetan antelopes in the Qinghai-Tibet plateau, China.</title>
        <authorList>
            <person name="Tian Z."/>
        </authorList>
    </citation>
    <scope>NUCLEOTIDE SEQUENCE [LARGE SCALE GENOMIC DNA]</scope>
    <source>
        <strain evidence="3 4">Z23</strain>
        <strain evidence="2 5">Z24</strain>
    </source>
</reference>
<dbReference type="Gene3D" id="3.10.105.10">
    <property type="entry name" value="Dipeptide-binding Protein, Domain 3"/>
    <property type="match status" value="1"/>
</dbReference>
<dbReference type="RefSeq" id="WP_120639477.1">
    <property type="nucleotide sequence ID" value="NZ_RAQU01000114.1"/>
</dbReference>
<evidence type="ECO:0000259" key="1">
    <source>
        <dbReference type="Pfam" id="PF04069"/>
    </source>
</evidence>
<proteinExistence type="predicted"/>
<dbReference type="Gene3D" id="3.40.190.100">
    <property type="entry name" value="Glycine betaine-binding periplasmic protein, domain 2"/>
    <property type="match status" value="1"/>
</dbReference>
<name>A0A3A9JHB2_9PROT</name>
<sequence length="251" mass="27720">MNGPIRVGHIDLSFHAASAHEVERVLSAHGHAITRSAAPHEEMFRRLGCGEVDLLVSAWLPASHGAYLAPIEGDVRELATIYEPYCIWGVPDYVPEGAVAEIADLLSPSVLDRMERLIQGINPGAGISRFSQAIVDQYGLAAAGYEFRTGTEGACFRRFIQAVEVKRWIVIPLWHPQWLHARYRIRALREPRGLLGGQDRATVLVRRDAEHRIGEAALEALSRLHLGNERVSQLDDDLQHGSTAPHPQTAA</sequence>
<dbReference type="Proteomes" id="UP000278036">
    <property type="component" value="Unassembled WGS sequence"/>
</dbReference>
<evidence type="ECO:0000313" key="4">
    <source>
        <dbReference type="Proteomes" id="UP000274097"/>
    </source>
</evidence>
<evidence type="ECO:0000313" key="3">
    <source>
        <dbReference type="EMBL" id="RMI17443.1"/>
    </source>
</evidence>
<dbReference type="GO" id="GO:0043190">
    <property type="term" value="C:ATP-binding cassette (ABC) transporter complex"/>
    <property type="evidence" value="ECO:0007669"/>
    <property type="project" value="InterPro"/>
</dbReference>
<evidence type="ECO:0000313" key="5">
    <source>
        <dbReference type="Proteomes" id="UP000278036"/>
    </source>
</evidence>
<feature type="domain" description="ABC-type glycine betaine transport system substrate-binding" evidence="1">
    <location>
        <begin position="4"/>
        <end position="245"/>
    </location>
</feature>
<evidence type="ECO:0000313" key="2">
    <source>
        <dbReference type="EMBL" id="RKK02954.1"/>
    </source>
</evidence>
<gene>
    <name evidence="2" type="ORF">D6Z83_17070</name>
    <name evidence="3" type="ORF">EBE87_22655</name>
</gene>
<dbReference type="Pfam" id="PF04069">
    <property type="entry name" value="OpuAC"/>
    <property type="match status" value="1"/>
</dbReference>
<dbReference type="EMBL" id="RFLX01000029">
    <property type="protein sequence ID" value="RMI17443.1"/>
    <property type="molecule type" value="Genomic_DNA"/>
</dbReference>